<dbReference type="EMBL" id="NMUH01002827">
    <property type="protein sequence ID" value="MQM02280.1"/>
    <property type="molecule type" value="Genomic_DNA"/>
</dbReference>
<reference evidence="1" key="1">
    <citation type="submission" date="2017-07" db="EMBL/GenBank/DDBJ databases">
        <title>Taro Niue Genome Assembly and Annotation.</title>
        <authorList>
            <person name="Atibalentja N."/>
            <person name="Keating K."/>
            <person name="Fields C.J."/>
        </authorList>
    </citation>
    <scope>NUCLEOTIDE SEQUENCE</scope>
    <source>
        <strain evidence="1">Niue_2</strain>
        <tissue evidence="1">Leaf</tissue>
    </source>
</reference>
<dbReference type="InterPro" id="IPR021109">
    <property type="entry name" value="Peptidase_aspartic_dom_sf"/>
</dbReference>
<protein>
    <submittedName>
        <fullName evidence="1">Uncharacterized protein</fullName>
    </submittedName>
</protein>
<dbReference type="Pfam" id="PF08284">
    <property type="entry name" value="RVP_2"/>
    <property type="match status" value="1"/>
</dbReference>
<dbReference type="Gene3D" id="2.40.70.10">
    <property type="entry name" value="Acid Proteases"/>
    <property type="match status" value="1"/>
</dbReference>
<name>A0A843WHE0_COLES</name>
<sequence>MQGLVHAMQTQAQTIATLQAQHRAVVPARVAALTPGRDKVADKPLCTQCGKRHGGEVCWVTSGRCLRCGDKNHKIRYFPKMAQQTTAAAAPTMKDYDAILGLDWLEEHYALMDCRRKIIIFRILGKEEFVHPLPKNMS</sequence>
<gene>
    <name evidence="1" type="ORF">Taro_035046</name>
</gene>
<keyword evidence="2" id="KW-1185">Reference proteome</keyword>
<evidence type="ECO:0000313" key="2">
    <source>
        <dbReference type="Proteomes" id="UP000652761"/>
    </source>
</evidence>
<feature type="non-terminal residue" evidence="1">
    <location>
        <position position="1"/>
    </location>
</feature>
<accession>A0A843WHE0</accession>
<dbReference type="Proteomes" id="UP000652761">
    <property type="component" value="Unassembled WGS sequence"/>
</dbReference>
<organism evidence="1 2">
    <name type="scientific">Colocasia esculenta</name>
    <name type="common">Wild taro</name>
    <name type="synonym">Arum esculentum</name>
    <dbReference type="NCBI Taxonomy" id="4460"/>
    <lineage>
        <taxon>Eukaryota</taxon>
        <taxon>Viridiplantae</taxon>
        <taxon>Streptophyta</taxon>
        <taxon>Embryophyta</taxon>
        <taxon>Tracheophyta</taxon>
        <taxon>Spermatophyta</taxon>
        <taxon>Magnoliopsida</taxon>
        <taxon>Liliopsida</taxon>
        <taxon>Araceae</taxon>
        <taxon>Aroideae</taxon>
        <taxon>Colocasieae</taxon>
        <taxon>Colocasia</taxon>
    </lineage>
</organism>
<comment type="caution">
    <text evidence="1">The sequence shown here is derived from an EMBL/GenBank/DDBJ whole genome shotgun (WGS) entry which is preliminary data.</text>
</comment>
<evidence type="ECO:0000313" key="1">
    <source>
        <dbReference type="EMBL" id="MQM02280.1"/>
    </source>
</evidence>
<proteinExistence type="predicted"/>
<dbReference type="AlphaFoldDB" id="A0A843WHE0"/>